<dbReference type="Proteomes" id="UP000011728">
    <property type="component" value="Chromosome"/>
</dbReference>
<evidence type="ECO:0000256" key="1">
    <source>
        <dbReference type="SAM" id="MobiDB-lite"/>
    </source>
</evidence>
<name>M1LUA5_9CLOT</name>
<accession>M1LUA5</accession>
<feature type="compositionally biased region" description="Polar residues" evidence="1">
    <location>
        <begin position="42"/>
        <end position="52"/>
    </location>
</feature>
<sequence>MVRNAYDVPGLKILNSPSELTSDTNSKKDSDQAHSSKKREVISSSNSSDRLR</sequence>
<dbReference type="RefSeq" id="WP_015392964.1">
    <property type="nucleotide sequence ID" value="NC_020291.1"/>
</dbReference>
<feature type="compositionally biased region" description="Polar residues" evidence="1">
    <location>
        <begin position="15"/>
        <end position="24"/>
    </location>
</feature>
<gene>
    <name evidence="2" type="ORF">Cspa_c28820</name>
</gene>
<keyword evidence="3" id="KW-1185">Reference proteome</keyword>
<feature type="compositionally biased region" description="Basic and acidic residues" evidence="1">
    <location>
        <begin position="25"/>
        <end position="41"/>
    </location>
</feature>
<feature type="region of interest" description="Disordered" evidence="1">
    <location>
        <begin position="1"/>
        <end position="52"/>
    </location>
</feature>
<evidence type="ECO:0000313" key="3">
    <source>
        <dbReference type="Proteomes" id="UP000011728"/>
    </source>
</evidence>
<dbReference type="AlphaFoldDB" id="M1LUA5"/>
<organism evidence="2 3">
    <name type="scientific">Clostridium saccharoperbutylacetonicum N1-4(HMT)</name>
    <dbReference type="NCBI Taxonomy" id="931276"/>
    <lineage>
        <taxon>Bacteria</taxon>
        <taxon>Bacillati</taxon>
        <taxon>Bacillota</taxon>
        <taxon>Clostridia</taxon>
        <taxon>Eubacteriales</taxon>
        <taxon>Clostridiaceae</taxon>
        <taxon>Clostridium</taxon>
    </lineage>
</organism>
<dbReference type="HOGENOM" id="CLU_3078484_0_0_9"/>
<dbReference type="KEGG" id="csr:Cspa_c28820"/>
<dbReference type="PATRIC" id="fig|931276.5.peg.2898"/>
<protein>
    <submittedName>
        <fullName evidence="2">Uncharacterized protein</fullName>
    </submittedName>
</protein>
<proteinExistence type="predicted"/>
<evidence type="ECO:0000313" key="2">
    <source>
        <dbReference type="EMBL" id="AGF56645.1"/>
    </source>
</evidence>
<dbReference type="EMBL" id="CP004121">
    <property type="protein sequence ID" value="AGF56645.1"/>
    <property type="molecule type" value="Genomic_DNA"/>
</dbReference>
<reference evidence="2 3" key="1">
    <citation type="submission" date="2013-02" db="EMBL/GenBank/DDBJ databases">
        <title>Genome sequence of Clostridium saccharoperbutylacetonicum N1-4(HMT).</title>
        <authorList>
            <person name="Poehlein A."/>
            <person name="Daniel R."/>
        </authorList>
    </citation>
    <scope>NUCLEOTIDE SEQUENCE [LARGE SCALE GENOMIC DNA]</scope>
    <source>
        <strain evidence="3">N1-4(HMT)</strain>
    </source>
</reference>